<dbReference type="OMA" id="TTICCSC"/>
<dbReference type="AGR" id="MGI:2442280"/>
<gene>
    <name evidence="8 9" type="primary">Tarm1</name>
</gene>
<keyword evidence="3" id="KW-1015">Disulfide bond</keyword>
<dbReference type="ExpressionAtlas" id="A0A0N4SVP3">
    <property type="expression patterns" value="baseline and differential"/>
</dbReference>
<dbReference type="VEuPathDB" id="HostDB:ENSMUSG00000053338"/>
<feature type="domain" description="Ig-like" evidence="7">
    <location>
        <begin position="124"/>
        <end position="217"/>
    </location>
</feature>
<dbReference type="InterPro" id="IPR007110">
    <property type="entry name" value="Ig-like_dom"/>
</dbReference>
<dbReference type="GeneTree" id="ENSGT01150000286974"/>
<dbReference type="Proteomes" id="UP000000589">
    <property type="component" value="Chromosome 7"/>
</dbReference>
<dbReference type="PANTHER" id="PTHR11738">
    <property type="entry name" value="MHC CLASS I NK CELL RECEPTOR"/>
    <property type="match status" value="1"/>
</dbReference>
<proteinExistence type="predicted"/>
<protein>
    <submittedName>
        <fullName evidence="8">T cell-interacting, activating receptor on myeloid cells 1</fullName>
    </submittedName>
</protein>
<evidence type="ECO:0000256" key="4">
    <source>
        <dbReference type="ARBA" id="ARBA00023180"/>
    </source>
</evidence>
<dbReference type="SMR" id="A0A0N4SVP3"/>
<dbReference type="OrthoDB" id="9897029at2759"/>
<dbReference type="Gene3D" id="2.60.40.10">
    <property type="entry name" value="Immunoglobulins"/>
    <property type="match status" value="2"/>
</dbReference>
<dbReference type="InterPro" id="IPR013783">
    <property type="entry name" value="Ig-like_fold"/>
</dbReference>
<keyword evidence="2" id="KW-0677">Repeat</keyword>
<dbReference type="InterPro" id="IPR036179">
    <property type="entry name" value="Ig-like_dom_sf"/>
</dbReference>
<evidence type="ECO:0000313" key="9">
    <source>
        <dbReference type="MGI" id="MGI:2442280"/>
    </source>
</evidence>
<sequence length="293" mass="31791">MISRLLSLLCLRLCVGQTDIPENGSPPKPSLSAWPSTVLPTKSHVTMQCKSPTPSKYFILKKEGFALNSVKPYNLTEETADFHFTDLRQNDGGHYTCEYYSKWPHDTPSHPSNALFLLVTGYLPQPSFQAHHRGTVTAGSKVTLQCQKAGSVLGPVKFALLKVGHSTPVQTRSSTGMVSDFSLQNVTARDSGEYSCVYYQAKAPYRASGPSNLLEISVIDNHLPQDLAASTFPPQLTATSPKTPGTMTEGYTVDNLIRVGVAAAILLIVGGFLVEAWHSERLSPNKPCAPGEK</sequence>
<name>A0A0N4SVP3_MOUSE</name>
<dbReference type="Antibodypedia" id="65161">
    <property type="antibodies" value="80 antibodies from 15 providers"/>
</dbReference>
<evidence type="ECO:0000256" key="3">
    <source>
        <dbReference type="ARBA" id="ARBA00023157"/>
    </source>
</evidence>
<keyword evidence="10" id="KW-1185">Reference proteome</keyword>
<evidence type="ECO:0000259" key="7">
    <source>
        <dbReference type="PROSITE" id="PS50835"/>
    </source>
</evidence>
<dbReference type="RefSeq" id="NP_001349077.1">
    <property type="nucleotide sequence ID" value="NM_001362148.1"/>
</dbReference>
<dbReference type="InterPro" id="IPR003599">
    <property type="entry name" value="Ig_sub"/>
</dbReference>
<keyword evidence="1 6" id="KW-0732">Signal</keyword>
<dbReference type="MGI" id="MGI:2442280">
    <property type="gene designation" value="Tarm1"/>
</dbReference>
<dbReference type="BioGRID-ORCS" id="245126">
    <property type="hits" value="7 hits in 78 CRISPR screens"/>
</dbReference>
<dbReference type="SMART" id="SM00409">
    <property type="entry name" value="IG"/>
    <property type="match status" value="2"/>
</dbReference>
<feature type="chain" id="PRO_5005885613" evidence="6">
    <location>
        <begin position="17"/>
        <end position="293"/>
    </location>
</feature>
<evidence type="ECO:0000256" key="5">
    <source>
        <dbReference type="ARBA" id="ARBA00023319"/>
    </source>
</evidence>
<evidence type="ECO:0000256" key="2">
    <source>
        <dbReference type="ARBA" id="ARBA00022737"/>
    </source>
</evidence>
<dbReference type="PANTHER" id="PTHR11738:SF157">
    <property type="entry name" value="T-CELL-INTERACTING, ACTIVATING RECEPTOR ON MYELOID CELLS PROTEIN 1"/>
    <property type="match status" value="1"/>
</dbReference>
<keyword evidence="4" id="KW-0325">Glycoprotein</keyword>
<dbReference type="PROSITE" id="PS50835">
    <property type="entry name" value="IG_LIKE"/>
    <property type="match status" value="1"/>
</dbReference>
<dbReference type="Bgee" id="ENSMUSG00000053338">
    <property type="expression patterns" value="Expressed in granulocyte and 25 other cell types or tissues"/>
</dbReference>
<evidence type="ECO:0000313" key="10">
    <source>
        <dbReference type="Proteomes" id="UP000000589"/>
    </source>
</evidence>
<organism evidence="8 10">
    <name type="scientific">Mus musculus</name>
    <name type="common">Mouse</name>
    <dbReference type="NCBI Taxonomy" id="10090"/>
    <lineage>
        <taxon>Eukaryota</taxon>
        <taxon>Metazoa</taxon>
        <taxon>Chordata</taxon>
        <taxon>Craniata</taxon>
        <taxon>Vertebrata</taxon>
        <taxon>Euteleostomi</taxon>
        <taxon>Mammalia</taxon>
        <taxon>Eutheria</taxon>
        <taxon>Euarchontoglires</taxon>
        <taxon>Glires</taxon>
        <taxon>Rodentia</taxon>
        <taxon>Myomorpha</taxon>
        <taxon>Muroidea</taxon>
        <taxon>Muridae</taxon>
        <taxon>Murinae</taxon>
        <taxon>Mus</taxon>
        <taxon>Mus</taxon>
    </lineage>
</organism>
<dbReference type="CTD" id="441864"/>
<dbReference type="GeneID" id="245126"/>
<dbReference type="InterPro" id="IPR050412">
    <property type="entry name" value="Ig-like_Receptors_ImmuneReg"/>
</dbReference>
<dbReference type="FunFam" id="2.60.40.10:FF:000049">
    <property type="entry name" value="Leukocyte immunoglobulin-like receptor subfamily B member 1"/>
    <property type="match status" value="2"/>
</dbReference>
<evidence type="ECO:0000256" key="6">
    <source>
        <dbReference type="SAM" id="SignalP"/>
    </source>
</evidence>
<dbReference type="SUPFAM" id="SSF48726">
    <property type="entry name" value="Immunoglobulin"/>
    <property type="match status" value="2"/>
</dbReference>
<evidence type="ECO:0000256" key="1">
    <source>
        <dbReference type="ARBA" id="ARBA00022729"/>
    </source>
</evidence>
<dbReference type="Ensembl" id="ENSMUST00000203020.3">
    <property type="protein sequence ID" value="ENSMUSP00000145188.2"/>
    <property type="gene ID" value="ENSMUSG00000053338.10"/>
</dbReference>
<reference evidence="8 10" key="2">
    <citation type="journal article" date="2011" name="PLoS Biol.">
        <title>Modernizing reference genome assemblies.</title>
        <authorList>
            <person name="Church D.M."/>
            <person name="Schneider V.A."/>
            <person name="Graves T."/>
            <person name="Auger K."/>
            <person name="Cunningham F."/>
            <person name="Bouk N."/>
            <person name="Chen H.C."/>
            <person name="Agarwala R."/>
            <person name="McLaren W.M."/>
            <person name="Ritchie G.R."/>
            <person name="Albracht D."/>
            <person name="Kremitzki M."/>
            <person name="Rock S."/>
            <person name="Kotkiewicz H."/>
            <person name="Kremitzki C."/>
            <person name="Wollam A."/>
            <person name="Trani L."/>
            <person name="Fulton L."/>
            <person name="Fulton R."/>
            <person name="Matthews L."/>
            <person name="Whitehead S."/>
            <person name="Chow W."/>
            <person name="Torrance J."/>
            <person name="Dunn M."/>
            <person name="Harden G."/>
            <person name="Threadgold G."/>
            <person name="Wood J."/>
            <person name="Collins J."/>
            <person name="Heath P."/>
            <person name="Griffiths G."/>
            <person name="Pelan S."/>
            <person name="Grafham D."/>
            <person name="Eichler E.E."/>
            <person name="Weinstock G."/>
            <person name="Mardis E.R."/>
            <person name="Wilson R.K."/>
            <person name="Howe K."/>
            <person name="Flicek P."/>
            <person name="Hubbard T."/>
        </authorList>
    </citation>
    <scope>NUCLEOTIDE SEQUENCE [LARGE SCALE GENOMIC DNA]</scope>
    <source>
        <strain evidence="8 10">C57BL/6J</strain>
    </source>
</reference>
<reference evidence="8" key="3">
    <citation type="submission" date="2025-08" db="UniProtKB">
        <authorList>
            <consortium name="Ensembl"/>
        </authorList>
    </citation>
    <scope>IDENTIFICATION</scope>
    <source>
        <strain evidence="8">C57BL/6J</strain>
    </source>
</reference>
<keyword evidence="5" id="KW-0393">Immunoglobulin domain</keyword>
<dbReference type="AlphaFoldDB" id="A0A0N4SVP3"/>
<dbReference type="Pfam" id="PF13895">
    <property type="entry name" value="Ig_2"/>
    <property type="match status" value="2"/>
</dbReference>
<reference evidence="8" key="4">
    <citation type="submission" date="2025-09" db="UniProtKB">
        <authorList>
            <consortium name="Ensembl"/>
        </authorList>
    </citation>
    <scope>IDENTIFICATION</scope>
    <source>
        <strain evidence="8">C57BL/6J</strain>
    </source>
</reference>
<evidence type="ECO:0000313" key="8">
    <source>
        <dbReference type="Ensembl" id="ENSMUSP00000145188.2"/>
    </source>
</evidence>
<reference evidence="8 10" key="1">
    <citation type="journal article" date="2009" name="PLoS Biol.">
        <title>Lineage-specific biology revealed by a finished genome assembly of the mouse.</title>
        <authorList>
            <consortium name="Mouse Genome Sequencing Consortium"/>
            <person name="Church D.M."/>
            <person name="Goodstadt L."/>
            <person name="Hillier L.W."/>
            <person name="Zody M.C."/>
            <person name="Goldstein S."/>
            <person name="She X."/>
            <person name="Bult C.J."/>
            <person name="Agarwala R."/>
            <person name="Cherry J.L."/>
            <person name="DiCuccio M."/>
            <person name="Hlavina W."/>
            <person name="Kapustin Y."/>
            <person name="Meric P."/>
            <person name="Maglott D."/>
            <person name="Birtle Z."/>
            <person name="Marques A.C."/>
            <person name="Graves T."/>
            <person name="Zhou S."/>
            <person name="Teague B."/>
            <person name="Potamousis K."/>
            <person name="Churas C."/>
            <person name="Place M."/>
            <person name="Herschleb J."/>
            <person name="Runnheim R."/>
            <person name="Forrest D."/>
            <person name="Amos-Landgraf J."/>
            <person name="Schwartz D.C."/>
            <person name="Cheng Z."/>
            <person name="Lindblad-Toh K."/>
            <person name="Eichler E.E."/>
            <person name="Ponting C.P."/>
        </authorList>
    </citation>
    <scope>NUCLEOTIDE SEQUENCE [LARGE SCALE GENOMIC DNA]</scope>
    <source>
        <strain evidence="8 10">C57BL/6J</strain>
    </source>
</reference>
<feature type="signal peptide" evidence="6">
    <location>
        <begin position="1"/>
        <end position="16"/>
    </location>
</feature>
<accession>A0A0N4SVP3</accession>